<keyword evidence="3" id="KW-1185">Reference proteome</keyword>
<dbReference type="Proteomes" id="UP000264883">
    <property type="component" value="Chromosome"/>
</dbReference>
<keyword evidence="1" id="KW-0175">Coiled coil</keyword>
<evidence type="ECO:0000256" key="1">
    <source>
        <dbReference type="SAM" id="Coils"/>
    </source>
</evidence>
<organism evidence="2 3">
    <name type="scientific">Clostridium isatidis</name>
    <dbReference type="NCBI Taxonomy" id="182773"/>
    <lineage>
        <taxon>Bacteria</taxon>
        <taxon>Bacillati</taxon>
        <taxon>Bacillota</taxon>
        <taxon>Clostridia</taxon>
        <taxon>Eubacteriales</taxon>
        <taxon>Clostridiaceae</taxon>
        <taxon>Clostridium</taxon>
    </lineage>
</organism>
<gene>
    <name evidence="2" type="ORF">BEN51_03825</name>
</gene>
<protein>
    <submittedName>
        <fullName evidence="2">Uncharacterized protein</fullName>
    </submittedName>
</protein>
<evidence type="ECO:0000313" key="2">
    <source>
        <dbReference type="EMBL" id="ASW42636.1"/>
    </source>
</evidence>
<proteinExistence type="predicted"/>
<sequence>MGFLKFIKELIRNNDIDEEELIEEDYIAEEDILEKDEEGTTIQTKEIKEEIENIESIEIINKSLEKNLSDEEIDELILKEIYEVISSYDDFEKVKISARKAAINIGTKYIDYLPNYLNLKISRLPVFREKYTEPEEWKLVVENTVLMIIYNYKEYGVPLLQKIGQKNNNLYIKVTNLLCKLANENIKTDEIIDSIMENIMAFNDETKISILGCMSQIKGNNKAIGLIQHFYKSFIKKGDADKSLKVLKYLINAAERFTQGHLQFLKDLALGSKTINLEKITVLEENEPKLITLNNINEDLKVDAAITYYMLDNSDKEINNTLYYLRDYSLDKSLREKINKILTK</sequence>
<evidence type="ECO:0000313" key="3">
    <source>
        <dbReference type="Proteomes" id="UP000264883"/>
    </source>
</evidence>
<feature type="coiled-coil region" evidence="1">
    <location>
        <begin position="47"/>
        <end position="74"/>
    </location>
</feature>
<reference evidence="2 3" key="1">
    <citation type="submission" date="2016-08" db="EMBL/GenBank/DDBJ databases">
        <title>Complete Genome Sequence Of The Indigo Reducing Clostridium isatidis DSM15098.</title>
        <authorList>
            <person name="Little G.T."/>
            <person name="Minton N.P."/>
        </authorList>
    </citation>
    <scope>NUCLEOTIDE SEQUENCE [LARGE SCALE GENOMIC DNA]</scope>
    <source>
        <strain evidence="2 3">DSM 15098</strain>
    </source>
</reference>
<dbReference type="EMBL" id="CP016786">
    <property type="protein sequence ID" value="ASW42636.1"/>
    <property type="molecule type" value="Genomic_DNA"/>
</dbReference>
<dbReference type="KEGG" id="cia:BEN51_03825"/>
<accession>A0A343JAS8</accession>
<dbReference type="OrthoDB" id="1904391at2"/>
<dbReference type="RefSeq" id="WP_119864773.1">
    <property type="nucleotide sequence ID" value="NZ_CP016786.1"/>
</dbReference>
<dbReference type="AlphaFoldDB" id="A0A343JAS8"/>
<name>A0A343JAS8_9CLOT</name>